<reference evidence="2" key="2">
    <citation type="submission" date="2020-09" db="EMBL/GenBank/DDBJ databases">
        <authorList>
            <person name="Sun Q."/>
            <person name="Ohkuma M."/>
        </authorList>
    </citation>
    <scope>NUCLEOTIDE SEQUENCE</scope>
    <source>
        <strain evidence="2">JCM 4346</strain>
    </source>
</reference>
<dbReference type="Proteomes" id="UP000658320">
    <property type="component" value="Unassembled WGS sequence"/>
</dbReference>
<gene>
    <name evidence="2" type="ORF">GCM10010251_19810</name>
</gene>
<reference evidence="2" key="1">
    <citation type="journal article" date="2014" name="Int. J. Syst. Evol. Microbiol.">
        <title>Complete genome sequence of Corynebacterium casei LMG S-19264T (=DSM 44701T), isolated from a smear-ripened cheese.</title>
        <authorList>
            <consortium name="US DOE Joint Genome Institute (JGI-PGF)"/>
            <person name="Walter F."/>
            <person name="Albersmeier A."/>
            <person name="Kalinowski J."/>
            <person name="Ruckert C."/>
        </authorList>
    </citation>
    <scope>NUCLEOTIDE SEQUENCE</scope>
    <source>
        <strain evidence="2">JCM 4346</strain>
    </source>
</reference>
<sequence length="103" mass="10481">MCATGDGSGIFQRNMRGMTKVGQLSLFSRLFNTRSAGAGQGREGGDGVVRGGGVCPPSGSGCLLRVCRRSRFTCAAVRAVARVAVALAVAVVVAAGVAPRRID</sequence>
<evidence type="ECO:0000256" key="1">
    <source>
        <dbReference type="SAM" id="Phobius"/>
    </source>
</evidence>
<keyword evidence="1" id="KW-0472">Membrane</keyword>
<proteinExistence type="predicted"/>
<accession>A0A918C358</accession>
<organism evidence="2 3">
    <name type="scientific">Streptomyces aurantiogriseus</name>
    <dbReference type="NCBI Taxonomy" id="66870"/>
    <lineage>
        <taxon>Bacteria</taxon>
        <taxon>Bacillati</taxon>
        <taxon>Actinomycetota</taxon>
        <taxon>Actinomycetes</taxon>
        <taxon>Kitasatosporales</taxon>
        <taxon>Streptomycetaceae</taxon>
        <taxon>Streptomyces</taxon>
    </lineage>
</organism>
<keyword evidence="3" id="KW-1185">Reference proteome</keyword>
<keyword evidence="1" id="KW-1133">Transmembrane helix</keyword>
<protein>
    <submittedName>
        <fullName evidence="2">Uncharacterized protein</fullName>
    </submittedName>
</protein>
<dbReference type="EMBL" id="BMSX01000004">
    <property type="protein sequence ID" value="GGR04298.1"/>
    <property type="molecule type" value="Genomic_DNA"/>
</dbReference>
<dbReference type="AlphaFoldDB" id="A0A918C358"/>
<name>A0A918C358_9ACTN</name>
<comment type="caution">
    <text evidence="2">The sequence shown here is derived from an EMBL/GenBank/DDBJ whole genome shotgun (WGS) entry which is preliminary data.</text>
</comment>
<feature type="transmembrane region" description="Helical" evidence="1">
    <location>
        <begin position="79"/>
        <end position="98"/>
    </location>
</feature>
<keyword evidence="1" id="KW-0812">Transmembrane</keyword>
<evidence type="ECO:0000313" key="3">
    <source>
        <dbReference type="Proteomes" id="UP000658320"/>
    </source>
</evidence>
<evidence type="ECO:0000313" key="2">
    <source>
        <dbReference type="EMBL" id="GGR04298.1"/>
    </source>
</evidence>